<protein>
    <recommendedName>
        <fullName evidence="3">DNA ligase D 3'-phosphoesterase domain-containing protein</fullName>
    </recommendedName>
</protein>
<evidence type="ECO:0000313" key="1">
    <source>
        <dbReference type="EMBL" id="KGF88292.1"/>
    </source>
</evidence>
<gene>
    <name evidence="1" type="ORF">EU91_0223</name>
</gene>
<accession>A0A0A1ZFD0</accession>
<proteinExistence type="predicted"/>
<dbReference type="OrthoDB" id="556623at2"/>
<sequence length="120" mass="14191">MNKWVLLEHKVYSVNSFDIHYDFLVENGIDCLTWKFLKLPLLNQASIEISKQPNHRLVWLSRVEHELSDNRGFVKRIDHGIFKSASEKLESDHYRFILDGELLYGLFEISGNFCRLSKSY</sequence>
<dbReference type="eggNOG" id="ENOG503443W">
    <property type="taxonomic scope" value="Bacteria"/>
</dbReference>
<comment type="caution">
    <text evidence="1">The sequence shown here is derived from an EMBL/GenBank/DDBJ whole genome shotgun (WGS) entry which is preliminary data.</text>
</comment>
<dbReference type="AlphaFoldDB" id="A0A0A1ZFD0"/>
<dbReference type="Proteomes" id="UP000030598">
    <property type="component" value="Unassembled WGS sequence"/>
</dbReference>
<evidence type="ECO:0008006" key="3">
    <source>
        <dbReference type="Google" id="ProtNLM"/>
    </source>
</evidence>
<organism evidence="1 2">
    <name type="scientific">Prochlorococcus marinus str. GP2</name>
    <dbReference type="NCBI Taxonomy" id="59925"/>
    <lineage>
        <taxon>Bacteria</taxon>
        <taxon>Bacillati</taxon>
        <taxon>Cyanobacteriota</taxon>
        <taxon>Cyanophyceae</taxon>
        <taxon>Synechococcales</taxon>
        <taxon>Prochlorococcaceae</taxon>
        <taxon>Prochlorococcus</taxon>
    </lineage>
</organism>
<name>A0A0A1ZFD0_PROMR</name>
<dbReference type="EMBL" id="JNAH01000003">
    <property type="protein sequence ID" value="KGF88292.1"/>
    <property type="molecule type" value="Genomic_DNA"/>
</dbReference>
<evidence type="ECO:0000313" key="2">
    <source>
        <dbReference type="Proteomes" id="UP000030598"/>
    </source>
</evidence>
<reference evidence="2" key="1">
    <citation type="journal article" date="2014" name="Sci. Data">
        <title>Genomes of diverse isolates of the marine cyanobacterium Prochlorococcus.</title>
        <authorList>
            <person name="Biller S."/>
            <person name="Berube P."/>
            <person name="Thompson J."/>
            <person name="Kelly L."/>
            <person name="Roggensack S."/>
            <person name="Awad L."/>
            <person name="Roache-Johnson K."/>
            <person name="Ding H."/>
            <person name="Giovannoni S.J."/>
            <person name="Moore L.R."/>
            <person name="Chisholm S.W."/>
        </authorList>
    </citation>
    <scope>NUCLEOTIDE SEQUENCE [LARGE SCALE GENOMIC DNA]</scope>
    <source>
        <strain evidence="2">GP2</strain>
    </source>
</reference>
<dbReference type="STRING" id="59925.EU91_0223"/>
<dbReference type="RefSeq" id="WP_032523841.1">
    <property type="nucleotide sequence ID" value="NZ_CP138934.1"/>
</dbReference>